<protein>
    <submittedName>
        <fullName evidence="2">Uncharacterized protein</fullName>
    </submittedName>
</protein>
<keyword evidence="1" id="KW-1133">Transmembrane helix</keyword>
<gene>
    <name evidence="2" type="ORF">ACZ11_02325</name>
</gene>
<comment type="caution">
    <text evidence="2">The sequence shown here is derived from an EMBL/GenBank/DDBJ whole genome shotgun (WGS) entry which is preliminary data.</text>
</comment>
<dbReference type="Proteomes" id="UP000037326">
    <property type="component" value="Unassembled WGS sequence"/>
</dbReference>
<keyword evidence="1" id="KW-0472">Membrane</keyword>
<evidence type="ECO:0000313" key="3">
    <source>
        <dbReference type="Proteomes" id="UP000037326"/>
    </source>
</evidence>
<dbReference type="EMBL" id="LFXJ01000002">
    <property type="protein sequence ID" value="KMY33933.1"/>
    <property type="molecule type" value="Genomic_DNA"/>
</dbReference>
<name>A0A0K9FI83_9BACI</name>
<dbReference type="PATRIC" id="fig|582475.4.peg.4031"/>
<sequence length="62" mass="7023">MVIRSSIIKIIQTEDEEVYILFRKIIPIVAILFIVALALSNYFNKAEEKTFVIPQVRGGTLG</sequence>
<evidence type="ECO:0000256" key="1">
    <source>
        <dbReference type="SAM" id="Phobius"/>
    </source>
</evidence>
<accession>A0A0K9FI83</accession>
<evidence type="ECO:0000313" key="2">
    <source>
        <dbReference type="EMBL" id="KMY33933.1"/>
    </source>
</evidence>
<keyword evidence="1" id="KW-0812">Transmembrane</keyword>
<feature type="transmembrane region" description="Helical" evidence="1">
    <location>
        <begin position="21"/>
        <end position="43"/>
    </location>
</feature>
<dbReference type="AlphaFoldDB" id="A0A0K9FI83"/>
<organism evidence="2 3">
    <name type="scientific">Lysinibacillus xylanilyticus</name>
    <dbReference type="NCBI Taxonomy" id="582475"/>
    <lineage>
        <taxon>Bacteria</taxon>
        <taxon>Bacillati</taxon>
        <taxon>Bacillota</taxon>
        <taxon>Bacilli</taxon>
        <taxon>Bacillales</taxon>
        <taxon>Bacillaceae</taxon>
        <taxon>Lysinibacillus</taxon>
    </lineage>
</organism>
<proteinExistence type="predicted"/>
<reference evidence="3" key="1">
    <citation type="submission" date="2015-07" db="EMBL/GenBank/DDBJ databases">
        <authorList>
            <consortium name="Consortium for Microbial Forensics and Genomics (microFORGE)"/>
            <person name="Knight B.M."/>
            <person name="Roberts D.P."/>
            <person name="Lin D."/>
            <person name="Hari K."/>
            <person name="Fletcher J."/>
            <person name="Melcher U."/>
            <person name="Blagden T."/>
            <person name="Winegar R.A."/>
        </authorList>
    </citation>
    <scope>NUCLEOTIDE SEQUENCE [LARGE SCALE GENOMIC DNA]</scope>
    <source>
        <strain evidence="3">DSM 23493</strain>
    </source>
</reference>